<dbReference type="InterPro" id="IPR036691">
    <property type="entry name" value="Endo/exonu/phosph_ase_sf"/>
</dbReference>
<proteinExistence type="predicted"/>
<evidence type="ECO:0000313" key="3">
    <source>
        <dbReference type="Proteomes" id="UP000823941"/>
    </source>
</evidence>
<feature type="domain" description="Reverse transcriptase" evidence="1">
    <location>
        <begin position="440"/>
        <end position="712"/>
    </location>
</feature>
<dbReference type="InterPro" id="IPR043502">
    <property type="entry name" value="DNA/RNA_pol_sf"/>
</dbReference>
<dbReference type="SUPFAM" id="SSF56219">
    <property type="entry name" value="DNase I-like"/>
    <property type="match status" value="1"/>
</dbReference>
<keyword evidence="3" id="KW-1185">Reference proteome</keyword>
<dbReference type="PANTHER" id="PTHR47027">
    <property type="entry name" value="REVERSE TRANSCRIPTASE DOMAIN-CONTAINING PROTEIN"/>
    <property type="match status" value="1"/>
</dbReference>
<dbReference type="Pfam" id="PF00078">
    <property type="entry name" value="RVT_1"/>
    <property type="match status" value="1"/>
</dbReference>
<evidence type="ECO:0000313" key="2">
    <source>
        <dbReference type="EMBL" id="KAG7300269.1"/>
    </source>
</evidence>
<accession>A0ABQ7Q4V0</accession>
<dbReference type="EMBL" id="JAHIBW010000021">
    <property type="protein sequence ID" value="KAG7300269.1"/>
    <property type="molecule type" value="Genomic_DNA"/>
</dbReference>
<dbReference type="Proteomes" id="UP000823941">
    <property type="component" value="Chromosome 21"/>
</dbReference>
<dbReference type="SUPFAM" id="SSF56672">
    <property type="entry name" value="DNA/RNA polymerases"/>
    <property type="match status" value="1"/>
</dbReference>
<organism evidence="2 3">
    <name type="scientific">Plutella xylostella</name>
    <name type="common">Diamondback moth</name>
    <name type="synonym">Plutella maculipennis</name>
    <dbReference type="NCBI Taxonomy" id="51655"/>
    <lineage>
        <taxon>Eukaryota</taxon>
        <taxon>Metazoa</taxon>
        <taxon>Ecdysozoa</taxon>
        <taxon>Arthropoda</taxon>
        <taxon>Hexapoda</taxon>
        <taxon>Insecta</taxon>
        <taxon>Pterygota</taxon>
        <taxon>Neoptera</taxon>
        <taxon>Endopterygota</taxon>
        <taxon>Lepidoptera</taxon>
        <taxon>Glossata</taxon>
        <taxon>Ditrysia</taxon>
        <taxon>Yponomeutoidea</taxon>
        <taxon>Plutellidae</taxon>
        <taxon>Plutella</taxon>
    </lineage>
</organism>
<comment type="caution">
    <text evidence="2">The sequence shown here is derived from an EMBL/GenBank/DDBJ whole genome shotgun (WGS) entry which is preliminary data.</text>
</comment>
<dbReference type="InterPro" id="IPR000477">
    <property type="entry name" value="RT_dom"/>
</dbReference>
<evidence type="ECO:0000259" key="1">
    <source>
        <dbReference type="PROSITE" id="PS50878"/>
    </source>
</evidence>
<dbReference type="PROSITE" id="PS50878">
    <property type="entry name" value="RT_POL"/>
    <property type="match status" value="1"/>
</dbReference>
<gene>
    <name evidence="2" type="ORF">JYU34_015840</name>
</gene>
<dbReference type="Gene3D" id="3.60.10.10">
    <property type="entry name" value="Endonuclease/exonuclease/phosphatase"/>
    <property type="match status" value="1"/>
</dbReference>
<dbReference type="CDD" id="cd01650">
    <property type="entry name" value="RT_nLTR_like"/>
    <property type="match status" value="1"/>
</dbReference>
<sequence>MFTNVSIVDCDCDRIIGIKVTNGTRSFLVFSVYMPTDCVDNLPEFTSCLARISAIIDTYELPSVYILGDFNAHPYTLFGNEMSNFCNEVLWTCADIQLLGIDSDTFTFVSEAHGTRRWLDHCLATGAAWSTVLSARVLYDAAWSDHLPLAIECHYICESVPQKFSSQATVIPQRQRIIWGDRDSSQCDMYFNYCNDKLDSVKDSVSCVDCMKGCCMNLTEHFNLLIDDLYTQIVNIFQNAAIVSSRSRPDEPSRKRRKVLGWNFHVKDAHQLARLHFRCWLVAGKPKSGKMYENMKNSRQSFKNKLKWCQKNEESIKVNIIAMHRKNKNFVKFWNSTRKLNFKQGLPVSVEGLQDPREIADMFAGRFKVTPLHVEGAHAAPPPPPPAPEQVQLQFSARDVARAVRGVKRGKAPGLDGLSVEHLLCAGDKVYAKLCSLFNMCVRFCYLPGALMKTVVVPVAKNKTGDLGSAGNYRPISLGTIIGKVLERLLQPELVGKLDIDDAQFGFRPGLSTDSAILSLKHAVNYYVKRSTSVYACFLDLSKAFDLVNYNILWNKLLRSDTPKEIVGLLRFWYGNQTNCVRWGDSTSNEYRLDCGVRQGGLTSPDLFNLYVNELIVGLRSTKVGCHVGGVCMNNLSYADDMVLLSPSINGLQKLLSVCEHYANAHGLKYNVLKTEMLVFRAGRGPERIPEVVLNGAPVRVVQRFKYLGHILTEDLRDECDIERERRALSIRCNMLARRFHRCSSDVKITLFKAYCQNMYTCHLWIKYTRRAMSTMRVQYNDAYRTLMRLPRFCSASSMFAEAGVPDFFAVLRSRIASFWSGLSSSGNAILNVVSQDITNPFYKHWISVHQDANRK</sequence>
<protein>
    <recommendedName>
        <fullName evidence="1">Reverse transcriptase domain-containing protein</fullName>
    </recommendedName>
</protein>
<name>A0ABQ7Q4V0_PLUXY</name>
<dbReference type="PANTHER" id="PTHR47027:SF20">
    <property type="entry name" value="REVERSE TRANSCRIPTASE-LIKE PROTEIN WITH RNA-DIRECTED DNA POLYMERASE DOMAIN"/>
    <property type="match status" value="1"/>
</dbReference>
<reference evidence="2 3" key="1">
    <citation type="submission" date="2021-06" db="EMBL/GenBank/DDBJ databases">
        <title>A haploid diamondback moth (Plutella xylostella L.) genome assembly resolves 31 chromosomes and identifies a diamide resistance mutation.</title>
        <authorList>
            <person name="Ward C.M."/>
            <person name="Perry K.D."/>
            <person name="Baker G."/>
            <person name="Powis K."/>
            <person name="Heckel D.G."/>
            <person name="Baxter S.W."/>
        </authorList>
    </citation>
    <scope>NUCLEOTIDE SEQUENCE [LARGE SCALE GENOMIC DNA]</scope>
    <source>
        <strain evidence="2 3">LV</strain>
        <tissue evidence="2">Single pupa</tissue>
    </source>
</reference>